<dbReference type="InterPro" id="IPR008457">
    <property type="entry name" value="Cu-R_CopD_dom"/>
</dbReference>
<sequence>MLINRWMKALPFTIMFLLLILASALLTGTVSAHSSLVQTIPEPNSQLQEAPDVVSITFNERLDQGLYYLKVLDQQGDAVTKQAATMNADKTGLELKIPKLGEGIYVISYHVISADGHPVDGSYPMTIGNPPQSGNTPLPSNLTHQHDGVKGMDTATLLQYLSRGLWYATMLALTGWVLWLRLPGSGGIRGEAYLTKWTSNLQRVHLVALLLLIFTHVEDLLGEGGLSDAGQLFTGTSIGISWLLLLLLTIIGFVVLQKSVWLDIAWALALLAVESFNGHAISFSPQIASVVLDFIHLAAAALWVGGLLLLAVQWRNKANQMGTLLQAFSRMALISIIILSLTGTASLLIFLPSLNYLFYTQWGIMMLVKIGLVLLVIGTGVCLRVAMKKQRESHLRGWFKVDFGLMIAIVLLVGLITYMAPLPPNEPLRWHVMGETAHMTAEITPKAQGSNTFITKVWLPETAGPPKQVLMLLHYENDKHIAPLEVPLELFEDQAAGEAFGGFIQYSYKAVGAYLPLRGEWSLEVRVMDANDNEKPYKKEFMVY</sequence>
<dbReference type="EMBL" id="JAGGLB010000019">
    <property type="protein sequence ID" value="MBP1993536.1"/>
    <property type="molecule type" value="Genomic_DNA"/>
</dbReference>
<keyword evidence="3 9" id="KW-0812">Transmembrane</keyword>
<evidence type="ECO:0000256" key="7">
    <source>
        <dbReference type="ARBA" id="ARBA00023008"/>
    </source>
</evidence>
<comment type="subcellular location">
    <subcellularLocation>
        <location evidence="1">Cell membrane</location>
        <topology evidence="1">Multi-pass membrane protein</topology>
    </subcellularLocation>
</comment>
<keyword evidence="13" id="KW-1185">Reference proteome</keyword>
<evidence type="ECO:0000259" key="10">
    <source>
        <dbReference type="Pfam" id="PF04234"/>
    </source>
</evidence>
<gene>
    <name evidence="12" type="ORF">J2Z66_005158</name>
</gene>
<feature type="transmembrane region" description="Helical" evidence="9">
    <location>
        <begin position="203"/>
        <end position="221"/>
    </location>
</feature>
<keyword evidence="2" id="KW-1003">Cell membrane</keyword>
<accession>A0ABS4J355</accession>
<dbReference type="InterPro" id="IPR032694">
    <property type="entry name" value="CopC/D"/>
</dbReference>
<dbReference type="Pfam" id="PF05425">
    <property type="entry name" value="CopD"/>
    <property type="match status" value="1"/>
</dbReference>
<evidence type="ECO:0000256" key="6">
    <source>
        <dbReference type="ARBA" id="ARBA00022989"/>
    </source>
</evidence>
<dbReference type="PANTHER" id="PTHR34820:SF4">
    <property type="entry name" value="INNER MEMBRANE PROTEIN YEBZ"/>
    <property type="match status" value="1"/>
</dbReference>
<evidence type="ECO:0000256" key="5">
    <source>
        <dbReference type="ARBA" id="ARBA00022729"/>
    </source>
</evidence>
<dbReference type="Proteomes" id="UP001519287">
    <property type="component" value="Unassembled WGS sequence"/>
</dbReference>
<evidence type="ECO:0000256" key="3">
    <source>
        <dbReference type="ARBA" id="ARBA00022692"/>
    </source>
</evidence>
<evidence type="ECO:0000256" key="8">
    <source>
        <dbReference type="ARBA" id="ARBA00023136"/>
    </source>
</evidence>
<protein>
    <submittedName>
        <fullName evidence="12">Copper transport protein</fullName>
    </submittedName>
</protein>
<keyword evidence="6 9" id="KW-1133">Transmembrane helix</keyword>
<keyword evidence="8 9" id="KW-0472">Membrane</keyword>
<keyword evidence="5" id="KW-0732">Signal</keyword>
<dbReference type="RefSeq" id="WP_209975423.1">
    <property type="nucleotide sequence ID" value="NZ_JAGGLB010000019.1"/>
</dbReference>
<feature type="transmembrane region" description="Helical" evidence="9">
    <location>
        <begin position="164"/>
        <end position="182"/>
    </location>
</feature>
<evidence type="ECO:0000259" key="11">
    <source>
        <dbReference type="Pfam" id="PF05425"/>
    </source>
</evidence>
<dbReference type="PANTHER" id="PTHR34820">
    <property type="entry name" value="INNER MEMBRANE PROTEIN YEBZ"/>
    <property type="match status" value="1"/>
</dbReference>
<evidence type="ECO:0000313" key="12">
    <source>
        <dbReference type="EMBL" id="MBP1993536.1"/>
    </source>
</evidence>
<feature type="domain" description="CopC" evidence="10">
    <location>
        <begin position="33"/>
        <end position="126"/>
    </location>
</feature>
<reference evidence="12 13" key="1">
    <citation type="submission" date="2021-03" db="EMBL/GenBank/DDBJ databases">
        <title>Genomic Encyclopedia of Type Strains, Phase IV (KMG-IV): sequencing the most valuable type-strain genomes for metagenomic binning, comparative biology and taxonomic classification.</title>
        <authorList>
            <person name="Goeker M."/>
        </authorList>
    </citation>
    <scope>NUCLEOTIDE SEQUENCE [LARGE SCALE GENOMIC DNA]</scope>
    <source>
        <strain evidence="12 13">DSM 26048</strain>
    </source>
</reference>
<dbReference type="SUPFAM" id="SSF81296">
    <property type="entry name" value="E set domains"/>
    <property type="match status" value="1"/>
</dbReference>
<evidence type="ECO:0000256" key="1">
    <source>
        <dbReference type="ARBA" id="ARBA00004651"/>
    </source>
</evidence>
<evidence type="ECO:0000313" key="13">
    <source>
        <dbReference type="Proteomes" id="UP001519287"/>
    </source>
</evidence>
<keyword evidence="7" id="KW-0186">Copper</keyword>
<dbReference type="Gene3D" id="2.60.40.1220">
    <property type="match status" value="1"/>
</dbReference>
<evidence type="ECO:0000256" key="4">
    <source>
        <dbReference type="ARBA" id="ARBA00022723"/>
    </source>
</evidence>
<proteinExistence type="predicted"/>
<evidence type="ECO:0000256" key="2">
    <source>
        <dbReference type="ARBA" id="ARBA00022475"/>
    </source>
</evidence>
<evidence type="ECO:0000256" key="9">
    <source>
        <dbReference type="SAM" id="Phobius"/>
    </source>
</evidence>
<feature type="transmembrane region" description="Helical" evidence="9">
    <location>
        <begin position="263"/>
        <end position="281"/>
    </location>
</feature>
<feature type="transmembrane region" description="Helical" evidence="9">
    <location>
        <begin position="363"/>
        <end position="386"/>
    </location>
</feature>
<organism evidence="12 13">
    <name type="scientific">Paenibacillus eucommiae</name>
    <dbReference type="NCBI Taxonomy" id="1355755"/>
    <lineage>
        <taxon>Bacteria</taxon>
        <taxon>Bacillati</taxon>
        <taxon>Bacillota</taxon>
        <taxon>Bacilli</taxon>
        <taxon>Bacillales</taxon>
        <taxon>Paenibacillaceae</taxon>
        <taxon>Paenibacillus</taxon>
    </lineage>
</organism>
<dbReference type="InterPro" id="IPR014756">
    <property type="entry name" value="Ig_E-set"/>
</dbReference>
<feature type="transmembrane region" description="Helical" evidence="9">
    <location>
        <begin position="331"/>
        <end position="351"/>
    </location>
</feature>
<keyword evidence="4" id="KW-0479">Metal-binding</keyword>
<name>A0ABS4J355_9BACL</name>
<feature type="transmembrane region" description="Helical" evidence="9">
    <location>
        <begin position="287"/>
        <end position="310"/>
    </location>
</feature>
<dbReference type="Pfam" id="PF04234">
    <property type="entry name" value="CopC"/>
    <property type="match status" value="1"/>
</dbReference>
<dbReference type="InterPro" id="IPR007348">
    <property type="entry name" value="CopC_dom"/>
</dbReference>
<comment type="caution">
    <text evidence="12">The sequence shown here is derived from an EMBL/GenBank/DDBJ whole genome shotgun (WGS) entry which is preliminary data.</text>
</comment>
<feature type="transmembrane region" description="Helical" evidence="9">
    <location>
        <begin position="398"/>
        <end position="420"/>
    </location>
</feature>
<feature type="transmembrane region" description="Helical" evidence="9">
    <location>
        <begin position="233"/>
        <end position="256"/>
    </location>
</feature>
<dbReference type="InterPro" id="IPR014755">
    <property type="entry name" value="Cu-Rt/internalin_Ig-like"/>
</dbReference>
<feature type="domain" description="Copper resistance protein D" evidence="11">
    <location>
        <begin position="324"/>
        <end position="415"/>
    </location>
</feature>